<protein>
    <submittedName>
        <fullName evidence="10">Prepilin peptidase</fullName>
    </submittedName>
</protein>
<keyword evidence="4 7" id="KW-0812">Transmembrane</keyword>
<feature type="transmembrane region" description="Helical" evidence="7">
    <location>
        <begin position="276"/>
        <end position="298"/>
    </location>
</feature>
<feature type="transmembrane region" description="Helical" evidence="7">
    <location>
        <begin position="75"/>
        <end position="95"/>
    </location>
</feature>
<evidence type="ECO:0000313" key="11">
    <source>
        <dbReference type="Proteomes" id="UP000779809"/>
    </source>
</evidence>
<feature type="domain" description="Prepilin peptidase A24 N-terminal" evidence="9">
    <location>
        <begin position="14"/>
        <end position="97"/>
    </location>
</feature>
<proteinExistence type="inferred from homology"/>
<evidence type="ECO:0000259" key="9">
    <source>
        <dbReference type="Pfam" id="PF06750"/>
    </source>
</evidence>
<dbReference type="Pfam" id="PF01478">
    <property type="entry name" value="Peptidase_A24"/>
    <property type="match status" value="1"/>
</dbReference>
<sequence length="311" mass="34096">MPDLTFIVAVIVFLFGLCLGSFLNVCIYRLPLGQSVVSPRSACPNCKAPISAWDNIPVLSWLLLRARCRHCGVHISARYAVVELLAALLFVAMFLTFGWSLATLKFCVFGFLILGLIFTDAETHLLPDKLTLPGIALGLLFSFFVPVDTLAARVFPFIAELPVSSDISARLFWFSDALLGAALGASFIYGAGVIYLRARGREGMGFGDVKLMAMVGAFLGVKATVLVIFSASLAGSLFGVGTMLIVWLKRTRRRMQVAKEPANVARKRAWESAVLVYRNFQVPFGVFLGSMALVAVFFGERVIQWYLGLYQ</sequence>
<gene>
    <name evidence="10" type="ORF">HYX28_01060</name>
</gene>
<evidence type="ECO:0000256" key="7">
    <source>
        <dbReference type="SAM" id="Phobius"/>
    </source>
</evidence>
<name>A0A932EPT9_9BACT</name>
<evidence type="ECO:0000256" key="5">
    <source>
        <dbReference type="ARBA" id="ARBA00022989"/>
    </source>
</evidence>
<dbReference type="PANTHER" id="PTHR30487">
    <property type="entry name" value="TYPE 4 PREPILIN-LIKE PROTEINS LEADER PEPTIDE-PROCESSING ENZYME"/>
    <property type="match status" value="1"/>
</dbReference>
<dbReference type="GO" id="GO:0004190">
    <property type="term" value="F:aspartic-type endopeptidase activity"/>
    <property type="evidence" value="ECO:0007669"/>
    <property type="project" value="InterPro"/>
</dbReference>
<comment type="caution">
    <text evidence="10">The sequence shown here is derived from an EMBL/GenBank/DDBJ whole genome shotgun (WGS) entry which is preliminary data.</text>
</comment>
<dbReference type="Gene3D" id="1.20.120.1220">
    <property type="match status" value="1"/>
</dbReference>
<dbReference type="AlphaFoldDB" id="A0A932EPT9"/>
<feature type="transmembrane region" description="Helical" evidence="7">
    <location>
        <begin position="101"/>
        <end position="118"/>
    </location>
</feature>
<reference evidence="10" key="1">
    <citation type="submission" date="2020-07" db="EMBL/GenBank/DDBJ databases">
        <title>Huge and variable diversity of episymbiotic CPR bacteria and DPANN archaea in groundwater ecosystems.</title>
        <authorList>
            <person name="He C.Y."/>
            <person name="Keren R."/>
            <person name="Whittaker M."/>
            <person name="Farag I.F."/>
            <person name="Doudna J."/>
            <person name="Cate J.H.D."/>
            <person name="Banfield J.F."/>
        </authorList>
    </citation>
    <scope>NUCLEOTIDE SEQUENCE</scope>
    <source>
        <strain evidence="10">NC_groundwater_580_Pr5_B-0.1um_64_19</strain>
    </source>
</reference>
<evidence type="ECO:0000256" key="4">
    <source>
        <dbReference type="ARBA" id="ARBA00022692"/>
    </source>
</evidence>
<evidence type="ECO:0000313" key="10">
    <source>
        <dbReference type="EMBL" id="MBI2677350.1"/>
    </source>
</evidence>
<dbReference type="GO" id="GO:0006465">
    <property type="term" value="P:signal peptide processing"/>
    <property type="evidence" value="ECO:0007669"/>
    <property type="project" value="TreeGrafter"/>
</dbReference>
<comment type="subcellular location">
    <subcellularLocation>
        <location evidence="1">Cell membrane</location>
        <topology evidence="1">Multi-pass membrane protein</topology>
    </subcellularLocation>
</comment>
<evidence type="ECO:0000256" key="1">
    <source>
        <dbReference type="ARBA" id="ARBA00004651"/>
    </source>
</evidence>
<dbReference type="Proteomes" id="UP000779809">
    <property type="component" value="Unassembled WGS sequence"/>
</dbReference>
<keyword evidence="3" id="KW-1003">Cell membrane</keyword>
<comment type="similarity">
    <text evidence="2">Belongs to the peptidase A24 family.</text>
</comment>
<accession>A0A932EPT9</accession>
<dbReference type="InterPro" id="IPR010627">
    <property type="entry name" value="Prepilin_pept_A24_N"/>
</dbReference>
<feature type="transmembrane region" description="Helical" evidence="7">
    <location>
        <begin position="6"/>
        <end position="30"/>
    </location>
</feature>
<feature type="transmembrane region" description="Helical" evidence="7">
    <location>
        <begin position="203"/>
        <end position="221"/>
    </location>
</feature>
<dbReference type="EMBL" id="JACPNR010000004">
    <property type="protein sequence ID" value="MBI2677350.1"/>
    <property type="molecule type" value="Genomic_DNA"/>
</dbReference>
<dbReference type="InterPro" id="IPR050882">
    <property type="entry name" value="Prepilin_peptidase/N-MTase"/>
</dbReference>
<dbReference type="Pfam" id="PF06750">
    <property type="entry name" value="A24_N_bact"/>
    <property type="match status" value="1"/>
</dbReference>
<feature type="domain" description="Prepilin type IV endopeptidase peptidase" evidence="8">
    <location>
        <begin position="108"/>
        <end position="240"/>
    </location>
</feature>
<feature type="transmembrane region" description="Helical" evidence="7">
    <location>
        <begin position="227"/>
        <end position="248"/>
    </location>
</feature>
<dbReference type="InterPro" id="IPR000045">
    <property type="entry name" value="Prepilin_IV_endopep_pep"/>
</dbReference>
<evidence type="ECO:0000259" key="8">
    <source>
        <dbReference type="Pfam" id="PF01478"/>
    </source>
</evidence>
<feature type="transmembrane region" description="Helical" evidence="7">
    <location>
        <begin position="171"/>
        <end position="196"/>
    </location>
</feature>
<dbReference type="PANTHER" id="PTHR30487:SF0">
    <property type="entry name" value="PREPILIN LEADER PEPTIDASE_N-METHYLTRANSFERASE-RELATED"/>
    <property type="match status" value="1"/>
</dbReference>
<dbReference type="GO" id="GO:0005886">
    <property type="term" value="C:plasma membrane"/>
    <property type="evidence" value="ECO:0007669"/>
    <property type="project" value="UniProtKB-SubCell"/>
</dbReference>
<feature type="transmembrane region" description="Helical" evidence="7">
    <location>
        <begin position="130"/>
        <end position="151"/>
    </location>
</feature>
<evidence type="ECO:0000256" key="2">
    <source>
        <dbReference type="ARBA" id="ARBA00005801"/>
    </source>
</evidence>
<organism evidence="10 11">
    <name type="scientific">Candidatus Korobacter versatilis</name>
    <dbReference type="NCBI Taxonomy" id="658062"/>
    <lineage>
        <taxon>Bacteria</taxon>
        <taxon>Pseudomonadati</taxon>
        <taxon>Acidobacteriota</taxon>
        <taxon>Terriglobia</taxon>
        <taxon>Terriglobales</taxon>
        <taxon>Candidatus Korobacteraceae</taxon>
        <taxon>Candidatus Korobacter</taxon>
    </lineage>
</organism>
<evidence type="ECO:0000256" key="3">
    <source>
        <dbReference type="ARBA" id="ARBA00022475"/>
    </source>
</evidence>
<keyword evidence="5 7" id="KW-1133">Transmembrane helix</keyword>
<keyword evidence="6 7" id="KW-0472">Membrane</keyword>
<evidence type="ECO:0000256" key="6">
    <source>
        <dbReference type="ARBA" id="ARBA00023136"/>
    </source>
</evidence>